<reference evidence="7" key="1">
    <citation type="journal article" date="2025" name="Foods">
        <title>Unveiling the Microbial Signatures of Arabica Coffee Cherries: Insights into Ripeness Specific Diversity, Functional Traits, and Implications for Quality and Safety.</title>
        <authorList>
            <consortium name="RefSeq"/>
            <person name="Tenea G.N."/>
            <person name="Cifuentes V."/>
            <person name="Reyes P."/>
            <person name="Cevallos-Vallejos M."/>
        </authorList>
    </citation>
    <scope>NUCLEOTIDE SEQUENCE [LARGE SCALE GENOMIC DNA]</scope>
</reference>
<feature type="transmembrane region" description="Helical" evidence="6">
    <location>
        <begin position="215"/>
        <end position="233"/>
    </location>
</feature>
<keyword evidence="7" id="KW-1185">Reference proteome</keyword>
<keyword evidence="3 6" id="KW-0812">Transmembrane</keyword>
<proteinExistence type="inferred from homology"/>
<reference evidence="8" key="2">
    <citation type="submission" date="2025-08" db="UniProtKB">
        <authorList>
            <consortium name="RefSeq"/>
        </authorList>
    </citation>
    <scope>IDENTIFICATION</scope>
    <source>
        <tissue evidence="8">Leaves</tissue>
    </source>
</reference>
<dbReference type="Proteomes" id="UP001652660">
    <property type="component" value="Chromosome 10e"/>
</dbReference>
<name>A0A6P6UNR7_COFAR</name>
<dbReference type="RefSeq" id="XP_027092128.1">
    <property type="nucleotide sequence ID" value="XM_027236327.2"/>
</dbReference>
<evidence type="ECO:0000256" key="2">
    <source>
        <dbReference type="ARBA" id="ARBA00009074"/>
    </source>
</evidence>
<comment type="similarity">
    <text evidence="2">Belongs to the UPF0496 family.</text>
</comment>
<evidence type="ECO:0000256" key="4">
    <source>
        <dbReference type="ARBA" id="ARBA00022989"/>
    </source>
</evidence>
<evidence type="ECO:0000313" key="7">
    <source>
        <dbReference type="Proteomes" id="UP001652660"/>
    </source>
</evidence>
<evidence type="ECO:0000313" key="8">
    <source>
        <dbReference type="RefSeq" id="XP_027092128.1"/>
    </source>
</evidence>
<dbReference type="PANTHER" id="PTHR31113:SF20">
    <property type="entry name" value="UPF0496 PROTEIN 2-RELATED"/>
    <property type="match status" value="1"/>
</dbReference>
<evidence type="ECO:0000256" key="6">
    <source>
        <dbReference type="SAM" id="Phobius"/>
    </source>
</evidence>
<evidence type="ECO:0000256" key="1">
    <source>
        <dbReference type="ARBA" id="ARBA00004370"/>
    </source>
</evidence>
<dbReference type="AlphaFoldDB" id="A0A6P6UNR7"/>
<keyword evidence="4 6" id="KW-1133">Transmembrane helix</keyword>
<dbReference type="GeneID" id="113712770"/>
<dbReference type="GO" id="GO:0016020">
    <property type="term" value="C:membrane"/>
    <property type="evidence" value="ECO:0007669"/>
    <property type="project" value="UniProtKB-SubCell"/>
</dbReference>
<evidence type="ECO:0000256" key="5">
    <source>
        <dbReference type="ARBA" id="ARBA00023136"/>
    </source>
</evidence>
<sequence length="373" mass="42823">MIQIVKRWSRPDRLKFLFKKHNSRNGKTQDDRLMNKSNIVDEEYMEAFRTNSYIEICSEVQSQLARKSIDRLSSSPSLPQHLSQGVLEPCPQTPTNVNKGSANDLHQILSGFFKISSEACKTCELILRSIHETRAKYGTMKRVLNQLEQISDDDQQNELYRNLASFALLRNPLAAITQAQFQHIHDDLHSALQRFTSKIKRIRRRRKFIRCSKRFARGTLIAASCALTIALPILVLHTAVGIVAAPALVACSLGACMKQIKQTKEWLVPKTSLERFEAQLDTAAKGIYLIINDFDTMSRLMTLLHDEVEHSKFLANLCLRRRSNELLKEVIREFQINETGVLDELEELEENVYLCILNINRSRRLLVEQMEVG</sequence>
<accession>A0A6P6UNR7</accession>
<evidence type="ECO:0000256" key="3">
    <source>
        <dbReference type="ARBA" id="ARBA00022692"/>
    </source>
</evidence>
<dbReference type="OrthoDB" id="776561at2759"/>
<dbReference type="Pfam" id="PF05055">
    <property type="entry name" value="DUF677"/>
    <property type="match status" value="1"/>
</dbReference>
<protein>
    <submittedName>
        <fullName evidence="8">UPF0496 protein At1g20180-like</fullName>
    </submittedName>
</protein>
<comment type="subcellular location">
    <subcellularLocation>
        <location evidence="1">Membrane</location>
    </subcellularLocation>
</comment>
<dbReference type="InterPro" id="IPR007749">
    <property type="entry name" value="DUF677"/>
</dbReference>
<keyword evidence="5 6" id="KW-0472">Membrane</keyword>
<gene>
    <name evidence="8" type="primary">LOC113712770</name>
</gene>
<organism evidence="7 8">
    <name type="scientific">Coffea arabica</name>
    <name type="common">Arabian coffee</name>
    <dbReference type="NCBI Taxonomy" id="13443"/>
    <lineage>
        <taxon>Eukaryota</taxon>
        <taxon>Viridiplantae</taxon>
        <taxon>Streptophyta</taxon>
        <taxon>Embryophyta</taxon>
        <taxon>Tracheophyta</taxon>
        <taxon>Spermatophyta</taxon>
        <taxon>Magnoliopsida</taxon>
        <taxon>eudicotyledons</taxon>
        <taxon>Gunneridae</taxon>
        <taxon>Pentapetalae</taxon>
        <taxon>asterids</taxon>
        <taxon>lamiids</taxon>
        <taxon>Gentianales</taxon>
        <taxon>Rubiaceae</taxon>
        <taxon>Ixoroideae</taxon>
        <taxon>Gardenieae complex</taxon>
        <taxon>Bertiereae - Coffeeae clade</taxon>
        <taxon>Coffeeae</taxon>
        <taxon>Coffea</taxon>
    </lineage>
</organism>
<feature type="transmembrane region" description="Helical" evidence="6">
    <location>
        <begin position="239"/>
        <end position="257"/>
    </location>
</feature>
<dbReference type="PANTHER" id="PTHR31113">
    <property type="entry name" value="UPF0496 PROTEIN 3-RELATED"/>
    <property type="match status" value="1"/>
</dbReference>